<evidence type="ECO:0000313" key="2">
    <source>
        <dbReference type="EMBL" id="KGR21740.1"/>
    </source>
</evidence>
<evidence type="ECO:0000256" key="1">
    <source>
        <dbReference type="SAM" id="Phobius"/>
    </source>
</evidence>
<comment type="caution">
    <text evidence="2">The sequence shown here is derived from an EMBL/GenBank/DDBJ whole genome shotgun (WGS) entry which is preliminary data.</text>
</comment>
<dbReference type="EMBL" id="AJIX01000003">
    <property type="protein sequence ID" value="KGR21740.1"/>
    <property type="molecule type" value="Genomic_DNA"/>
</dbReference>
<reference evidence="2 3" key="1">
    <citation type="submission" date="2013-12" db="EMBL/GenBank/DDBJ databases">
        <title>The Genome Sequence of Candida albicans P78048.</title>
        <authorList>
            <consortium name="The Broad Institute Genome Sequencing Platform"/>
            <consortium name="The Broad Institute Genome Sequencing Center for Infectious Disease"/>
            <person name="Cuomo C."/>
            <person name="Bennett R."/>
            <person name="Hirakawa M."/>
            <person name="Noverr M."/>
            <person name="Mitchell A."/>
            <person name="Young S.K."/>
            <person name="Zeng Q."/>
            <person name="Gargeya S."/>
            <person name="Fitzgerald M."/>
            <person name="Abouelleil A."/>
            <person name="Alvarado L."/>
            <person name="Berlin A.M."/>
            <person name="Chapman S.B."/>
            <person name="Dewar J."/>
            <person name="Goldberg J."/>
            <person name="Griggs A."/>
            <person name="Gujja S."/>
            <person name="Hansen M."/>
            <person name="Howarth C."/>
            <person name="Imamovic A."/>
            <person name="Larimer J."/>
            <person name="McCowan C."/>
            <person name="Murphy C."/>
            <person name="Pearson M."/>
            <person name="Priest M."/>
            <person name="Roberts A."/>
            <person name="Saif S."/>
            <person name="Shea T."/>
            <person name="Sykes S."/>
            <person name="Wortman J."/>
            <person name="Nusbaum C."/>
            <person name="Birren B."/>
        </authorList>
    </citation>
    <scope>NUCLEOTIDE SEQUENCE [LARGE SCALE GENOMIC DNA]</scope>
    <source>
        <strain evidence="2 3">P78048</strain>
    </source>
</reference>
<name>A0AB34Q057_CANAX</name>
<feature type="transmembrane region" description="Helical" evidence="1">
    <location>
        <begin position="43"/>
        <end position="67"/>
    </location>
</feature>
<feature type="transmembrane region" description="Helical" evidence="1">
    <location>
        <begin position="6"/>
        <end position="23"/>
    </location>
</feature>
<gene>
    <name evidence="2" type="ORF">MG3_00749</name>
</gene>
<keyword evidence="1" id="KW-1133">Transmembrane helix</keyword>
<evidence type="ECO:0000313" key="3">
    <source>
        <dbReference type="Proteomes" id="UP000030161"/>
    </source>
</evidence>
<organism evidence="2 3">
    <name type="scientific">Candida albicans P78048</name>
    <dbReference type="NCBI Taxonomy" id="1094989"/>
    <lineage>
        <taxon>Eukaryota</taxon>
        <taxon>Fungi</taxon>
        <taxon>Dikarya</taxon>
        <taxon>Ascomycota</taxon>
        <taxon>Saccharomycotina</taxon>
        <taxon>Pichiomycetes</taxon>
        <taxon>Debaryomycetaceae</taxon>
        <taxon>Candida/Lodderomyces clade</taxon>
        <taxon>Candida</taxon>
    </lineage>
</organism>
<sequence>MNVQIISGFLVLFSFIFGQTQFLRQDSFAIEDISIRKRSTMLVFNYFSVLISVEFFISGFFFFWFTFFTSTLYNKNHQSKNYQQPHCSISCSSPGSLIHPPLDNQSSFSFQTTRVAGLFVHNKGFLECVCLIAFSRTCTFKLTPTSL</sequence>
<keyword evidence="1" id="KW-0812">Transmembrane</keyword>
<dbReference type="AlphaFoldDB" id="A0AB34Q057"/>
<proteinExistence type="predicted"/>
<dbReference type="Proteomes" id="UP000030161">
    <property type="component" value="Unassembled WGS sequence"/>
</dbReference>
<accession>A0AB34Q057</accession>
<keyword evidence="1" id="KW-0472">Membrane</keyword>
<protein>
    <submittedName>
        <fullName evidence="2">Uncharacterized protein</fullName>
    </submittedName>
</protein>